<protein>
    <recommendedName>
        <fullName evidence="4">ABC transporter permease</fullName>
    </recommendedName>
</protein>
<evidence type="ECO:0008006" key="4">
    <source>
        <dbReference type="Google" id="ProtNLM"/>
    </source>
</evidence>
<dbReference type="Pfam" id="PF12040">
    <property type="entry name" value="DUF3526"/>
    <property type="match status" value="1"/>
</dbReference>
<keyword evidence="1" id="KW-0472">Membrane</keyword>
<feature type="transmembrane region" description="Helical" evidence="1">
    <location>
        <begin position="155"/>
        <end position="175"/>
    </location>
</feature>
<evidence type="ECO:0000313" key="3">
    <source>
        <dbReference type="Proteomes" id="UP000193978"/>
    </source>
</evidence>
<accession>A0A1W6N298</accession>
<dbReference type="KEGG" id="mbry:B1812_21695"/>
<dbReference type="InterPro" id="IPR021913">
    <property type="entry name" value="DUF3526"/>
</dbReference>
<dbReference type="GO" id="GO:0140359">
    <property type="term" value="F:ABC-type transporter activity"/>
    <property type="evidence" value="ECO:0007669"/>
    <property type="project" value="InterPro"/>
</dbReference>
<keyword evidence="2" id="KW-0614">Plasmid</keyword>
<reference evidence="2 3" key="1">
    <citation type="submission" date="2017-02" db="EMBL/GenBank/DDBJ databases">
        <authorList>
            <person name="Peterson S.W."/>
        </authorList>
    </citation>
    <scope>NUCLEOTIDE SEQUENCE [LARGE SCALE GENOMIC DNA]</scope>
    <source>
        <strain evidence="2 3">S285</strain>
        <plasmid evidence="3">Plasmid p1</plasmid>
    </source>
</reference>
<feature type="transmembrane region" description="Helical" evidence="1">
    <location>
        <begin position="266"/>
        <end position="287"/>
    </location>
</feature>
<dbReference type="Pfam" id="PF12679">
    <property type="entry name" value="ABC2_membrane_2"/>
    <property type="match status" value="1"/>
</dbReference>
<proteinExistence type="predicted"/>
<sequence>MTGFDLTYRTQSRLLTIARQELVILWRDKSLPTFLLLLSVLLVGGLSDGLHRISAMDTKLARAAEHDRPLGRIAEQLSLAEASGAVTPLASPVVAALNSASQYAMMPTLPLAPLALGQSDLLANPLIPDGMSEAQFLYDSDIGNPWRLATGHFDVAFVVVFLLPLLIFSLSYNLLSGERELGTLRLLLTQSASPTMVALGKTATRAIIIATPLLALPLPTMLLFRPIPNLSEFFTAGALWVALTLAYCLFWLSLSVLINSFCRSSAFNALALVGSWVVLTLVVPAALNLAVDALYPSPSRAQMIGMLTELSEQAARRNADLDRTDYGAMSDPGTKDGKFVIPSMAIRSANMQKEVSEAMRPWVERFEIRSAERRSFVGASRILSPAATVFEGLNVLSGTDADRHSLLRSSAARFYREETERALPRLSTGTPTTAAELRSLPRFVWAEDRFAPSCHAAGSLAQILAPTALVIMAALFRLRSMSV</sequence>
<dbReference type="GO" id="GO:0005886">
    <property type="term" value="C:plasma membrane"/>
    <property type="evidence" value="ECO:0007669"/>
    <property type="project" value="UniProtKB-SubCell"/>
</dbReference>
<geneLocation type="plasmid" evidence="2 3">
    <name>p1</name>
</geneLocation>
<dbReference type="PANTHER" id="PTHR43471">
    <property type="entry name" value="ABC TRANSPORTER PERMEASE"/>
    <property type="match status" value="1"/>
</dbReference>
<dbReference type="PANTHER" id="PTHR43471:SF14">
    <property type="entry name" value="ABC-2 TYPE TRANSPORT SYSTEM PERMEASE PROTEIN"/>
    <property type="match status" value="1"/>
</dbReference>
<dbReference type="OrthoDB" id="6016419at2"/>
<dbReference type="RefSeq" id="WP_085773920.1">
    <property type="nucleotide sequence ID" value="NZ_AP027150.1"/>
</dbReference>
<evidence type="ECO:0000313" key="2">
    <source>
        <dbReference type="EMBL" id="ARN83896.1"/>
    </source>
</evidence>
<organism evidence="2 3">
    <name type="scientific">Methylocystis bryophila</name>
    <dbReference type="NCBI Taxonomy" id="655015"/>
    <lineage>
        <taxon>Bacteria</taxon>
        <taxon>Pseudomonadati</taxon>
        <taxon>Pseudomonadota</taxon>
        <taxon>Alphaproteobacteria</taxon>
        <taxon>Hyphomicrobiales</taxon>
        <taxon>Methylocystaceae</taxon>
        <taxon>Methylocystis</taxon>
    </lineage>
</organism>
<gene>
    <name evidence="2" type="ORF">B1812_21695</name>
</gene>
<name>A0A1W6N298_9HYPH</name>
<dbReference type="Proteomes" id="UP000193978">
    <property type="component" value="Plasmid p1"/>
</dbReference>
<keyword evidence="1" id="KW-1133">Transmembrane helix</keyword>
<keyword evidence="3" id="KW-1185">Reference proteome</keyword>
<feature type="transmembrane region" description="Helical" evidence="1">
    <location>
        <begin position="233"/>
        <end position="254"/>
    </location>
</feature>
<dbReference type="AlphaFoldDB" id="A0A1W6N298"/>
<keyword evidence="1" id="KW-0812">Transmembrane</keyword>
<evidence type="ECO:0000256" key="1">
    <source>
        <dbReference type="SAM" id="Phobius"/>
    </source>
</evidence>
<dbReference type="EMBL" id="CP019949">
    <property type="protein sequence ID" value="ARN83896.1"/>
    <property type="molecule type" value="Genomic_DNA"/>
</dbReference>
<feature type="transmembrane region" description="Helical" evidence="1">
    <location>
        <begin position="206"/>
        <end position="227"/>
    </location>
</feature>